<dbReference type="InterPro" id="IPR011993">
    <property type="entry name" value="PH-like_dom_sf"/>
</dbReference>
<accession>A0AAV6H524</accession>
<evidence type="ECO:0000256" key="1">
    <source>
        <dbReference type="ARBA" id="ARBA00004123"/>
    </source>
</evidence>
<feature type="region of interest" description="Disordered" evidence="8">
    <location>
        <begin position="137"/>
        <end position="220"/>
    </location>
</feature>
<dbReference type="Pfam" id="PF00568">
    <property type="entry name" value="WH1"/>
    <property type="match status" value="1"/>
</dbReference>
<keyword evidence="5" id="KW-0677">Repeat</keyword>
<dbReference type="InterPro" id="IPR003124">
    <property type="entry name" value="WH2_dom"/>
</dbReference>
<dbReference type="InterPro" id="IPR000697">
    <property type="entry name" value="WH1/EVH1_dom"/>
</dbReference>
<evidence type="ECO:0000256" key="3">
    <source>
        <dbReference type="ARBA" id="ARBA00022490"/>
    </source>
</evidence>
<dbReference type="SMART" id="SM00285">
    <property type="entry name" value="PBD"/>
    <property type="match status" value="1"/>
</dbReference>
<keyword evidence="7" id="KW-0539">Nucleus</keyword>
<evidence type="ECO:0000313" key="12">
    <source>
        <dbReference type="EMBL" id="KAG5282370.1"/>
    </source>
</evidence>
<evidence type="ECO:0000259" key="9">
    <source>
        <dbReference type="PROSITE" id="PS50108"/>
    </source>
</evidence>
<dbReference type="PROSITE" id="PS51082">
    <property type="entry name" value="WH2"/>
    <property type="match status" value="1"/>
</dbReference>
<dbReference type="InterPro" id="IPR011026">
    <property type="entry name" value="WAS_C"/>
</dbReference>
<organism evidence="12 13">
    <name type="scientific">Alosa alosa</name>
    <name type="common">allis shad</name>
    <dbReference type="NCBI Taxonomy" id="278164"/>
    <lineage>
        <taxon>Eukaryota</taxon>
        <taxon>Metazoa</taxon>
        <taxon>Chordata</taxon>
        <taxon>Craniata</taxon>
        <taxon>Vertebrata</taxon>
        <taxon>Euteleostomi</taxon>
        <taxon>Actinopterygii</taxon>
        <taxon>Neopterygii</taxon>
        <taxon>Teleostei</taxon>
        <taxon>Clupei</taxon>
        <taxon>Clupeiformes</taxon>
        <taxon>Clupeoidei</taxon>
        <taxon>Clupeidae</taxon>
        <taxon>Alosa</taxon>
    </lineage>
</organism>
<dbReference type="EMBL" id="JADWDJ010000004">
    <property type="protein sequence ID" value="KAG5282370.1"/>
    <property type="molecule type" value="Genomic_DNA"/>
</dbReference>
<keyword evidence="4" id="KW-0597">Phosphoprotein</keyword>
<evidence type="ECO:0000256" key="6">
    <source>
        <dbReference type="ARBA" id="ARBA00023212"/>
    </source>
</evidence>
<evidence type="ECO:0000259" key="11">
    <source>
        <dbReference type="PROSITE" id="PS51082"/>
    </source>
</evidence>
<dbReference type="GO" id="GO:0007015">
    <property type="term" value="P:actin filament organization"/>
    <property type="evidence" value="ECO:0007669"/>
    <property type="project" value="InterPro"/>
</dbReference>
<feature type="region of interest" description="Disordered" evidence="8">
    <location>
        <begin position="277"/>
        <end position="504"/>
    </location>
</feature>
<dbReference type="Gene3D" id="2.30.29.30">
    <property type="entry name" value="Pleckstrin-homology domain (PH domain)/Phosphotyrosine-binding domain (PTB)"/>
    <property type="match status" value="1"/>
</dbReference>
<feature type="domain" description="CRIB" evidence="9">
    <location>
        <begin position="218"/>
        <end position="231"/>
    </location>
</feature>
<evidence type="ECO:0000256" key="5">
    <source>
        <dbReference type="ARBA" id="ARBA00022737"/>
    </source>
</evidence>
<feature type="compositionally biased region" description="Basic and acidic residues" evidence="8">
    <location>
        <begin position="283"/>
        <end position="299"/>
    </location>
</feature>
<keyword evidence="13" id="KW-1185">Reference proteome</keyword>
<dbReference type="Proteomes" id="UP000823561">
    <property type="component" value="Chromosome 4"/>
</dbReference>
<dbReference type="InterPro" id="IPR033927">
    <property type="entry name" value="WASPfam_EVH1"/>
</dbReference>
<dbReference type="GO" id="GO:0003779">
    <property type="term" value="F:actin binding"/>
    <property type="evidence" value="ECO:0007669"/>
    <property type="project" value="InterPro"/>
</dbReference>
<dbReference type="GO" id="GO:0005856">
    <property type="term" value="C:cytoskeleton"/>
    <property type="evidence" value="ECO:0007669"/>
    <property type="project" value="UniProtKB-SubCell"/>
</dbReference>
<evidence type="ECO:0000313" key="13">
    <source>
        <dbReference type="Proteomes" id="UP000823561"/>
    </source>
</evidence>
<dbReference type="Gene3D" id="3.90.810.10">
    <property type="entry name" value="CRIB domain"/>
    <property type="match status" value="2"/>
</dbReference>
<dbReference type="SMART" id="SM00461">
    <property type="entry name" value="WH1"/>
    <property type="match status" value="1"/>
</dbReference>
<dbReference type="AlphaFoldDB" id="A0AAV6H524"/>
<feature type="compositionally biased region" description="Pro residues" evidence="8">
    <location>
        <begin position="313"/>
        <end position="330"/>
    </location>
</feature>
<feature type="domain" description="WH1" evidence="10">
    <location>
        <begin position="30"/>
        <end position="139"/>
    </location>
</feature>
<evidence type="ECO:0000256" key="2">
    <source>
        <dbReference type="ARBA" id="ARBA00004245"/>
    </source>
</evidence>
<feature type="compositionally biased region" description="Gly residues" evidence="8">
    <location>
        <begin position="427"/>
        <end position="436"/>
    </location>
</feature>
<dbReference type="FunFam" id="3.90.810.10:FF:000003">
    <property type="entry name" value="Neural Wiskott-Aldrich syndrome protein-like"/>
    <property type="match status" value="1"/>
</dbReference>
<dbReference type="Pfam" id="PF00786">
    <property type="entry name" value="PBD"/>
    <property type="match status" value="1"/>
</dbReference>
<feature type="compositionally biased region" description="Basic residues" evidence="8">
    <location>
        <begin position="199"/>
        <end position="212"/>
    </location>
</feature>
<dbReference type="FunFam" id="3.90.810.10:FF:000017">
    <property type="entry name" value="Wiskott-Aldrich syndrome (eczema-thrombocytopenia) b"/>
    <property type="match status" value="1"/>
</dbReference>
<dbReference type="CDD" id="cd01205">
    <property type="entry name" value="EVH1_WASP-like"/>
    <property type="match status" value="1"/>
</dbReference>
<protein>
    <recommendedName>
        <fullName evidence="14">Wiskott-Aldrich syndrome protein</fullName>
    </recommendedName>
</protein>
<feature type="domain" description="WH2" evidence="11">
    <location>
        <begin position="434"/>
        <end position="451"/>
    </location>
</feature>
<evidence type="ECO:0000256" key="7">
    <source>
        <dbReference type="ARBA" id="ARBA00023242"/>
    </source>
</evidence>
<dbReference type="PANTHER" id="PTHR11202">
    <property type="entry name" value="SPROUTY-RELATED, EVH1 DOMAIN-CONTAINING PROTEIN FAMILY MEMBER"/>
    <property type="match status" value="1"/>
</dbReference>
<dbReference type="PROSITE" id="PS50108">
    <property type="entry name" value="CRIB"/>
    <property type="match status" value="1"/>
</dbReference>
<feature type="compositionally biased region" description="Low complexity" evidence="8">
    <location>
        <begin position="331"/>
        <end position="347"/>
    </location>
</feature>
<feature type="compositionally biased region" description="Low complexity" evidence="8">
    <location>
        <begin position="182"/>
        <end position="198"/>
    </location>
</feature>
<evidence type="ECO:0008006" key="14">
    <source>
        <dbReference type="Google" id="ProtNLM"/>
    </source>
</evidence>
<feature type="compositionally biased region" description="Pro residues" evidence="8">
    <location>
        <begin position="348"/>
        <end position="408"/>
    </location>
</feature>
<evidence type="ECO:0000259" key="10">
    <source>
        <dbReference type="PROSITE" id="PS50229"/>
    </source>
</evidence>
<comment type="caution">
    <text evidence="12">The sequence shown here is derived from an EMBL/GenBank/DDBJ whole genome shotgun (WGS) entry which is preliminary data.</text>
</comment>
<dbReference type="InterPro" id="IPR036936">
    <property type="entry name" value="CRIB_dom_sf"/>
</dbReference>
<dbReference type="FunFam" id="2.30.29.30:FF:000130">
    <property type="entry name" value="neural Wiskott-Aldrich syndrome protein"/>
    <property type="match status" value="1"/>
</dbReference>
<dbReference type="CDD" id="cd00132">
    <property type="entry name" value="CRIB"/>
    <property type="match status" value="1"/>
</dbReference>
<feature type="compositionally biased region" description="Acidic residues" evidence="8">
    <location>
        <begin position="489"/>
        <end position="504"/>
    </location>
</feature>
<keyword evidence="6" id="KW-0206">Cytoskeleton</keyword>
<feature type="compositionally biased region" description="Basic and acidic residues" evidence="8">
    <location>
        <begin position="137"/>
        <end position="156"/>
    </location>
</feature>
<dbReference type="GO" id="GO:0005634">
    <property type="term" value="C:nucleus"/>
    <property type="evidence" value="ECO:0007669"/>
    <property type="project" value="UniProtKB-SubCell"/>
</dbReference>
<reference evidence="12" key="1">
    <citation type="submission" date="2020-10" db="EMBL/GenBank/DDBJ databases">
        <title>Chromosome-scale genome assembly of the Allis shad, Alosa alosa.</title>
        <authorList>
            <person name="Margot Z."/>
            <person name="Christophe K."/>
            <person name="Cabau C."/>
            <person name="Louis A."/>
            <person name="Berthelot C."/>
            <person name="Parey E."/>
            <person name="Roest Crollius H."/>
            <person name="Montfort J."/>
            <person name="Robinson-Rechavi M."/>
            <person name="Bucao C."/>
            <person name="Bouchez O."/>
            <person name="Gislard M."/>
            <person name="Lluch J."/>
            <person name="Milhes M."/>
            <person name="Lampietro C."/>
            <person name="Lopez Roques C."/>
            <person name="Donnadieu C."/>
            <person name="Braasch I."/>
            <person name="Desvignes T."/>
            <person name="Postlethwait J."/>
            <person name="Bobe J."/>
            <person name="Guiguen Y."/>
        </authorList>
    </citation>
    <scope>NUCLEOTIDE SEQUENCE</scope>
    <source>
        <strain evidence="12">M-15738</strain>
        <tissue evidence="12">Blood</tissue>
    </source>
</reference>
<dbReference type="PROSITE" id="PS50229">
    <property type="entry name" value="WH1"/>
    <property type="match status" value="1"/>
</dbReference>
<dbReference type="SUPFAM" id="SSF47912">
    <property type="entry name" value="Wiscott-Aldrich syndrome protein, WASP, C-terminal domain"/>
    <property type="match status" value="2"/>
</dbReference>
<dbReference type="InterPro" id="IPR000095">
    <property type="entry name" value="CRIB_dom"/>
</dbReference>
<sequence>MSRGGKTKSQDHVHSVLLSIQENERVEDLLGRRCVTLATAVVQLYMAVPHSPNQWSLQHTAVVCFVKDNPRRSYFIRLFDIKDGKQIWEQELYEEMTYANPLTYFHTFPADDCQVGLNFASDQESAAFREAVEDKISQRAERQERRQHNTRNDKRGLPPLPPPNAPGSSPAPMASVDVPDISPSRFLSSGPSSVLSSIKGKKDKKSKKKGGKFSKADIGAPSGFMHVTHVGWDPNKGFDSQKLDPDLKKLFAKAGISEDQLMDAETSKLIYDFIEQHGGLDGVRMEMRKQDADTSRGRSDPLPPIPGSGRSVPAPPPPRGGHGPPPPPSHAPQGHGSRSLAPPSNRGPLPPPPPAGRPGPPPRPPLSTSHLPPPPPAHAYSAGPPPPPPVGGGGGPPPPPPPPPPAPGPVCNDGIPRSPSTPPAAPSGGGGGGGRGALLDQIRSGRKLKNVSDSPDPHPSAAAQPEEGIVGALMMVMQKRSKAIHSSGDEEDEADDDDDDEWDD</sequence>
<comment type="subcellular location">
    <subcellularLocation>
        <location evidence="2">Cytoplasm</location>
        <location evidence="2">Cytoskeleton</location>
    </subcellularLocation>
    <subcellularLocation>
        <location evidence="1">Nucleus</location>
    </subcellularLocation>
</comment>
<dbReference type="SUPFAM" id="SSF50729">
    <property type="entry name" value="PH domain-like"/>
    <property type="match status" value="1"/>
</dbReference>
<keyword evidence="3" id="KW-0963">Cytoplasm</keyword>
<proteinExistence type="predicted"/>
<evidence type="ECO:0000256" key="8">
    <source>
        <dbReference type="SAM" id="MobiDB-lite"/>
    </source>
</evidence>
<dbReference type="Pfam" id="PF02205">
    <property type="entry name" value="WH2"/>
    <property type="match status" value="1"/>
</dbReference>
<evidence type="ECO:0000256" key="4">
    <source>
        <dbReference type="ARBA" id="ARBA00022553"/>
    </source>
</evidence>
<gene>
    <name evidence="12" type="ORF">AALO_G00055250</name>
</gene>
<name>A0AAV6H524_9TELE</name>
<dbReference type="PANTHER" id="PTHR11202:SF36">
    <property type="entry name" value="ACTIN NUCLEATION-PROMOTING FACTOR WASL"/>
    <property type="match status" value="1"/>
</dbReference>